<dbReference type="InterPro" id="IPR011006">
    <property type="entry name" value="CheY-like_superfamily"/>
</dbReference>
<evidence type="ECO:0000313" key="5">
    <source>
        <dbReference type="Proteomes" id="UP001594351"/>
    </source>
</evidence>
<evidence type="ECO:0000259" key="3">
    <source>
        <dbReference type="PROSITE" id="PS50110"/>
    </source>
</evidence>
<dbReference type="PANTHER" id="PTHR44591">
    <property type="entry name" value="STRESS RESPONSE REGULATOR PROTEIN 1"/>
    <property type="match status" value="1"/>
</dbReference>
<dbReference type="SUPFAM" id="SSF52172">
    <property type="entry name" value="CheY-like"/>
    <property type="match status" value="1"/>
</dbReference>
<dbReference type="Proteomes" id="UP001594351">
    <property type="component" value="Unassembled WGS sequence"/>
</dbReference>
<dbReference type="EMBL" id="JBHPBY010000381">
    <property type="protein sequence ID" value="MFC1852867.1"/>
    <property type="molecule type" value="Genomic_DNA"/>
</dbReference>
<dbReference type="InterPro" id="IPR001789">
    <property type="entry name" value="Sig_transdc_resp-reg_receiver"/>
</dbReference>
<proteinExistence type="predicted"/>
<dbReference type="Pfam" id="PF00072">
    <property type="entry name" value="Response_reg"/>
    <property type="match status" value="1"/>
</dbReference>
<protein>
    <submittedName>
        <fullName evidence="4">Response regulator</fullName>
    </submittedName>
</protein>
<dbReference type="InterPro" id="IPR050595">
    <property type="entry name" value="Bact_response_regulator"/>
</dbReference>
<dbReference type="Gene3D" id="3.40.50.2300">
    <property type="match status" value="1"/>
</dbReference>
<gene>
    <name evidence="4" type="ORF">ACFL27_21930</name>
</gene>
<feature type="modified residue" description="4-aspartylphosphate" evidence="2">
    <location>
        <position position="53"/>
    </location>
</feature>
<dbReference type="Gene3D" id="3.30.565.10">
    <property type="entry name" value="Histidine kinase-like ATPase, C-terminal domain"/>
    <property type="match status" value="1"/>
</dbReference>
<evidence type="ECO:0000256" key="2">
    <source>
        <dbReference type="PROSITE-ProRule" id="PRU00169"/>
    </source>
</evidence>
<name>A0ABV6Z331_UNCC1</name>
<dbReference type="CDD" id="cd17574">
    <property type="entry name" value="REC_OmpR"/>
    <property type="match status" value="1"/>
</dbReference>
<feature type="domain" description="Response regulatory" evidence="3">
    <location>
        <begin position="5"/>
        <end position="120"/>
    </location>
</feature>
<sequence length="302" mass="34659">MKKKSILIVDDEPLLRKIVSDYLKKTYAVEVASSGDEAVAILKKRHFDLVISDIIMPGIDGFEVANIVRQEYPKTKIALLTAYDIDKYLEVARDKMVTNIIAKESPFNFDDLGHTVHNLLTGDFFGLQRYLDPDASIDSFLIQDTHKIQSSITQILNFCRRKCPDPEILEICDLIIDELLNNAIIHAPRFSNGQPKYKKAKRVVSEDSEVVRCDYGYDNKKIGVAVSDNFGSLENKTVMDILHRHISKAGFKDNRGRGLFISRSLTDRFIINIERKVRTEIIFLIYFKEHSRKTKPLCIYEI</sequence>
<evidence type="ECO:0000256" key="1">
    <source>
        <dbReference type="ARBA" id="ARBA00022553"/>
    </source>
</evidence>
<dbReference type="SMART" id="SM00448">
    <property type="entry name" value="REC"/>
    <property type="match status" value="1"/>
</dbReference>
<accession>A0ABV6Z331</accession>
<keyword evidence="5" id="KW-1185">Reference proteome</keyword>
<dbReference type="InterPro" id="IPR036890">
    <property type="entry name" value="HATPase_C_sf"/>
</dbReference>
<dbReference type="PANTHER" id="PTHR44591:SF3">
    <property type="entry name" value="RESPONSE REGULATORY DOMAIN-CONTAINING PROTEIN"/>
    <property type="match status" value="1"/>
</dbReference>
<reference evidence="4 5" key="1">
    <citation type="submission" date="2024-09" db="EMBL/GenBank/DDBJ databases">
        <title>Laminarin stimulates single cell rates of sulfate reduction while oxygen inhibits transcriptomic activity in coastal marine sediment.</title>
        <authorList>
            <person name="Lindsay M."/>
            <person name="Orcutt B."/>
            <person name="Emerson D."/>
            <person name="Stepanauskas R."/>
            <person name="D'Angelo T."/>
        </authorList>
    </citation>
    <scope>NUCLEOTIDE SEQUENCE [LARGE SCALE GENOMIC DNA]</scope>
    <source>
        <strain evidence="4">SAG AM-311-K15</strain>
    </source>
</reference>
<evidence type="ECO:0000313" key="4">
    <source>
        <dbReference type="EMBL" id="MFC1852867.1"/>
    </source>
</evidence>
<dbReference type="PROSITE" id="PS50110">
    <property type="entry name" value="RESPONSE_REGULATORY"/>
    <property type="match status" value="1"/>
</dbReference>
<keyword evidence="1 2" id="KW-0597">Phosphoprotein</keyword>
<comment type="caution">
    <text evidence="4">The sequence shown here is derived from an EMBL/GenBank/DDBJ whole genome shotgun (WGS) entry which is preliminary data.</text>
</comment>
<organism evidence="4 5">
    <name type="scientific">candidate division CSSED10-310 bacterium</name>
    <dbReference type="NCBI Taxonomy" id="2855610"/>
    <lineage>
        <taxon>Bacteria</taxon>
        <taxon>Bacteria division CSSED10-310</taxon>
    </lineage>
</organism>